<keyword evidence="3" id="KW-0804">Transcription</keyword>
<accession>A0A4R6S8T7</accession>
<evidence type="ECO:0000256" key="1">
    <source>
        <dbReference type="ARBA" id="ARBA00023015"/>
    </source>
</evidence>
<keyword evidence="2 4" id="KW-0238">DNA-binding</keyword>
<sequence>MVRADARRNRAKLLEVAEQVFKERGTDVPTEEIARAAGVGVGTLFRHFPTKEALLEAVFLNRMERLAERAERLIADEEPGSAFFTFFLMLVEQSAMKNVLAAALAEAGINAKDVTAGIRGGFRGHIATLLERAQQAGAVRGDIGVDDVIALLLGLAAAGEQTELDAAVARRTVDIVLAGLKVAPQKDLTTGLASPS</sequence>
<dbReference type="GO" id="GO:0000976">
    <property type="term" value="F:transcription cis-regulatory region binding"/>
    <property type="evidence" value="ECO:0007669"/>
    <property type="project" value="TreeGrafter"/>
</dbReference>
<dbReference type="PANTHER" id="PTHR30055:SF234">
    <property type="entry name" value="HTH-TYPE TRANSCRIPTIONAL REGULATOR BETI"/>
    <property type="match status" value="1"/>
</dbReference>
<evidence type="ECO:0000313" key="7">
    <source>
        <dbReference type="Proteomes" id="UP000295444"/>
    </source>
</evidence>
<evidence type="ECO:0000256" key="4">
    <source>
        <dbReference type="PROSITE-ProRule" id="PRU00335"/>
    </source>
</evidence>
<dbReference type="AlphaFoldDB" id="A0A4R6S8T7"/>
<dbReference type="InterPro" id="IPR036271">
    <property type="entry name" value="Tet_transcr_reg_TetR-rel_C_sf"/>
</dbReference>
<proteinExistence type="predicted"/>
<evidence type="ECO:0000256" key="2">
    <source>
        <dbReference type="ARBA" id="ARBA00023125"/>
    </source>
</evidence>
<evidence type="ECO:0000259" key="5">
    <source>
        <dbReference type="PROSITE" id="PS50977"/>
    </source>
</evidence>
<dbReference type="EMBL" id="SNXZ01000004">
    <property type="protein sequence ID" value="TDP96191.1"/>
    <property type="molecule type" value="Genomic_DNA"/>
</dbReference>
<dbReference type="PANTHER" id="PTHR30055">
    <property type="entry name" value="HTH-TYPE TRANSCRIPTIONAL REGULATOR RUTR"/>
    <property type="match status" value="1"/>
</dbReference>
<reference evidence="6 7" key="1">
    <citation type="submission" date="2019-03" db="EMBL/GenBank/DDBJ databases">
        <title>Genomic Encyclopedia of Type Strains, Phase IV (KMG-IV): sequencing the most valuable type-strain genomes for metagenomic binning, comparative biology and taxonomic classification.</title>
        <authorList>
            <person name="Goeker M."/>
        </authorList>
    </citation>
    <scope>NUCLEOTIDE SEQUENCE [LARGE SCALE GENOMIC DNA]</scope>
    <source>
        <strain evidence="6 7">DSM 45361</strain>
    </source>
</reference>
<feature type="domain" description="HTH tetR-type" evidence="5">
    <location>
        <begin position="7"/>
        <end position="66"/>
    </location>
</feature>
<dbReference type="InterPro" id="IPR009057">
    <property type="entry name" value="Homeodomain-like_sf"/>
</dbReference>
<dbReference type="Pfam" id="PF21597">
    <property type="entry name" value="TetR_C_43"/>
    <property type="match status" value="1"/>
</dbReference>
<dbReference type="Proteomes" id="UP000295444">
    <property type="component" value="Unassembled WGS sequence"/>
</dbReference>
<dbReference type="GO" id="GO:0003700">
    <property type="term" value="F:DNA-binding transcription factor activity"/>
    <property type="evidence" value="ECO:0007669"/>
    <property type="project" value="TreeGrafter"/>
</dbReference>
<dbReference type="Gene3D" id="1.10.357.10">
    <property type="entry name" value="Tetracycline Repressor, domain 2"/>
    <property type="match status" value="1"/>
</dbReference>
<evidence type="ECO:0000256" key="3">
    <source>
        <dbReference type="ARBA" id="ARBA00023163"/>
    </source>
</evidence>
<comment type="caution">
    <text evidence="6">The sequence shown here is derived from an EMBL/GenBank/DDBJ whole genome shotgun (WGS) entry which is preliminary data.</text>
</comment>
<evidence type="ECO:0000313" key="6">
    <source>
        <dbReference type="EMBL" id="TDP96191.1"/>
    </source>
</evidence>
<gene>
    <name evidence="6" type="ORF">EV186_104173</name>
</gene>
<dbReference type="PRINTS" id="PR00455">
    <property type="entry name" value="HTHTETR"/>
</dbReference>
<dbReference type="InterPro" id="IPR050109">
    <property type="entry name" value="HTH-type_TetR-like_transc_reg"/>
</dbReference>
<dbReference type="Pfam" id="PF00440">
    <property type="entry name" value="TetR_N"/>
    <property type="match status" value="1"/>
</dbReference>
<dbReference type="InterPro" id="IPR001647">
    <property type="entry name" value="HTH_TetR"/>
</dbReference>
<keyword evidence="7" id="KW-1185">Reference proteome</keyword>
<name>A0A4R6S8T7_LABRH</name>
<organism evidence="6 7">
    <name type="scientific">Labedaea rhizosphaerae</name>
    <dbReference type="NCBI Taxonomy" id="598644"/>
    <lineage>
        <taxon>Bacteria</taxon>
        <taxon>Bacillati</taxon>
        <taxon>Actinomycetota</taxon>
        <taxon>Actinomycetes</taxon>
        <taxon>Pseudonocardiales</taxon>
        <taxon>Pseudonocardiaceae</taxon>
        <taxon>Labedaea</taxon>
    </lineage>
</organism>
<protein>
    <submittedName>
        <fullName evidence="6">TetR family transcriptional regulator</fullName>
    </submittedName>
</protein>
<dbReference type="PROSITE" id="PS50977">
    <property type="entry name" value="HTH_TETR_2"/>
    <property type="match status" value="1"/>
</dbReference>
<dbReference type="SUPFAM" id="SSF46689">
    <property type="entry name" value="Homeodomain-like"/>
    <property type="match status" value="1"/>
</dbReference>
<keyword evidence="1" id="KW-0805">Transcription regulation</keyword>
<feature type="DNA-binding region" description="H-T-H motif" evidence="4">
    <location>
        <begin position="29"/>
        <end position="48"/>
    </location>
</feature>
<dbReference type="InterPro" id="IPR049445">
    <property type="entry name" value="TetR_SbtR-like_C"/>
</dbReference>
<dbReference type="SUPFAM" id="SSF48498">
    <property type="entry name" value="Tetracyclin repressor-like, C-terminal domain"/>
    <property type="match status" value="1"/>
</dbReference>